<feature type="signal peptide" evidence="1">
    <location>
        <begin position="1"/>
        <end position="25"/>
    </location>
</feature>
<dbReference type="InterPro" id="IPR019076">
    <property type="entry name" value="Spore_lipoprot_YhcN/YlaJ-like"/>
</dbReference>
<evidence type="ECO:0008006" key="4">
    <source>
        <dbReference type="Google" id="ProtNLM"/>
    </source>
</evidence>
<dbReference type="Proteomes" id="UP000267430">
    <property type="component" value="Unassembled WGS sequence"/>
</dbReference>
<name>A0A3S0TYZ6_9BACI</name>
<dbReference type="PROSITE" id="PS51257">
    <property type="entry name" value="PROKAR_LIPOPROTEIN"/>
    <property type="match status" value="1"/>
</dbReference>
<dbReference type="Pfam" id="PF09580">
    <property type="entry name" value="Spore_YhcN_YlaJ"/>
    <property type="match status" value="1"/>
</dbReference>
<evidence type="ECO:0000256" key="1">
    <source>
        <dbReference type="SAM" id="SignalP"/>
    </source>
</evidence>
<gene>
    <name evidence="2" type="ORF">ELQ35_14645</name>
</gene>
<dbReference type="AlphaFoldDB" id="A0A3S0TYZ6"/>
<sequence length="242" mass="27036">MQFSKGVLLLRKFVLALPLCTIITAGLFGCGVNDDGGDRNQAANPAGYYSTEKDDLVSRINYQAPVPHMYKDMSAVERRQEAIERRGGNPTVPLSNYGNGYFYQDSDYSTKDANYHGHLSKPQTAHSSYYTAYEGRLVDKIRTRANDVNHVNDSRAVVYKGDVLVTTLLDDYNDHQAVRDAIEKKVRPLTGNLKLHVTTDQGVYYRSIALDNSLRAGGPKDIFNLDAADMFKNIGIHENHSQ</sequence>
<reference evidence="2 3" key="1">
    <citation type="submission" date="2018-12" db="EMBL/GenBank/DDBJ databases">
        <title>Bacillus chawlae sp. nov., Bacillus glennii sp. nov., and Bacillus saganii sp. nov. Isolated from the Vehicle Assembly Building at Kennedy Space Center where the Viking Spacecraft were Assembled.</title>
        <authorList>
            <person name="Seuylemezian A."/>
            <person name="Vaishampayan P."/>
        </authorList>
    </citation>
    <scope>NUCLEOTIDE SEQUENCE [LARGE SCALE GENOMIC DNA]</scope>
    <source>
        <strain evidence="2 3">L5</strain>
    </source>
</reference>
<accession>A0A3S0TYZ6</accession>
<protein>
    <recommendedName>
        <fullName evidence="4">Spore cortex protein CoxA</fullName>
    </recommendedName>
</protein>
<keyword evidence="1" id="KW-0732">Signal</keyword>
<evidence type="ECO:0000313" key="2">
    <source>
        <dbReference type="EMBL" id="RUQ27773.1"/>
    </source>
</evidence>
<organism evidence="2 3">
    <name type="scientific">Peribacillus cavernae</name>
    <dbReference type="NCBI Taxonomy" id="1674310"/>
    <lineage>
        <taxon>Bacteria</taxon>
        <taxon>Bacillati</taxon>
        <taxon>Bacillota</taxon>
        <taxon>Bacilli</taxon>
        <taxon>Bacillales</taxon>
        <taxon>Bacillaceae</taxon>
        <taxon>Peribacillus</taxon>
    </lineage>
</organism>
<comment type="caution">
    <text evidence="2">The sequence shown here is derived from an EMBL/GenBank/DDBJ whole genome shotgun (WGS) entry which is preliminary data.</text>
</comment>
<keyword evidence="3" id="KW-1185">Reference proteome</keyword>
<evidence type="ECO:0000313" key="3">
    <source>
        <dbReference type="Proteomes" id="UP000267430"/>
    </source>
</evidence>
<proteinExistence type="predicted"/>
<dbReference type="OrthoDB" id="2988958at2"/>
<dbReference type="EMBL" id="RYZZ01000020">
    <property type="protein sequence ID" value="RUQ27773.1"/>
    <property type="molecule type" value="Genomic_DNA"/>
</dbReference>
<feature type="chain" id="PRO_5039341725" description="Spore cortex protein CoxA" evidence="1">
    <location>
        <begin position="26"/>
        <end position="242"/>
    </location>
</feature>